<evidence type="ECO:0000313" key="3">
    <source>
        <dbReference type="EMBL" id="VEU41859.1"/>
    </source>
</evidence>
<dbReference type="InterPro" id="IPR036770">
    <property type="entry name" value="Ankyrin_rpt-contain_sf"/>
</dbReference>
<keyword evidence="4" id="KW-1185">Reference proteome</keyword>
<feature type="transmembrane region" description="Helical" evidence="2">
    <location>
        <begin position="12"/>
        <end position="31"/>
    </location>
</feature>
<evidence type="ECO:0000313" key="4">
    <source>
        <dbReference type="Proteomes" id="UP000291116"/>
    </source>
</evidence>
<dbReference type="Gene3D" id="3.40.50.1000">
    <property type="entry name" value="HAD superfamily/HAD-like"/>
    <property type="match status" value="1"/>
</dbReference>
<feature type="repeat" description="ANK" evidence="1">
    <location>
        <begin position="417"/>
        <end position="449"/>
    </location>
</feature>
<dbReference type="PANTHER" id="PTHR43885">
    <property type="entry name" value="HALOACID DEHALOGENASE-LIKE HYDROLASE"/>
    <property type="match status" value="1"/>
</dbReference>
<dbReference type="Gene3D" id="1.10.260.80">
    <property type="match status" value="1"/>
</dbReference>
<dbReference type="InterPro" id="IPR036412">
    <property type="entry name" value="HAD-like_sf"/>
</dbReference>
<dbReference type="Pfam" id="PF00702">
    <property type="entry name" value="Hydrolase"/>
    <property type="match status" value="1"/>
</dbReference>
<dbReference type="Pfam" id="PF12796">
    <property type="entry name" value="Ank_2"/>
    <property type="match status" value="1"/>
</dbReference>
<accession>A0A448ZII1</accession>
<dbReference type="InterPro" id="IPR002110">
    <property type="entry name" value="Ankyrin_rpt"/>
</dbReference>
<dbReference type="SFLD" id="SFLDG01129">
    <property type="entry name" value="C1.5:_HAD__Beta-PGM__Phosphata"/>
    <property type="match status" value="1"/>
</dbReference>
<keyword evidence="1" id="KW-0040">ANK repeat</keyword>
<evidence type="ECO:0000256" key="1">
    <source>
        <dbReference type="PROSITE-ProRule" id="PRU00023"/>
    </source>
</evidence>
<dbReference type="EMBL" id="CAACVS010000392">
    <property type="protein sequence ID" value="VEU41859.1"/>
    <property type="molecule type" value="Genomic_DNA"/>
</dbReference>
<protein>
    <submittedName>
        <fullName evidence="3">Uncharacterized protein</fullName>
    </submittedName>
</protein>
<proteinExistence type="predicted"/>
<keyword evidence="2" id="KW-0812">Transmembrane</keyword>
<sequence>MIWKGIKTPISMFVYSTALPIIFPALISAFATTTTNTNMIPKLRGVVFDMDDTLVLANLDIPEMYKKVFGKDPLNREDFDILKEIKALECPEEQARAHRIIEEMEEESRQQMTLMPGCVELLTWLSAHNIPTALVTRNTRKTTHMFSERLQAIQQEKGRRGHGDLDLSFQKIIARDDMGSDNTPIPPKPDPAAMKIIARESFDIKNEKDLPFPEILMVGDNVANDVGFGKNAGACTALLASDEKYADAADIFVEKLTELPRKIWNHFEIDGSLGNTPEANQLPLHGSPPPTPQSKLCKAVVDNDVATVRTMLGDLSLDEITAADEENKNTALIWAAEIGNLELTRLILDTVVAKLSEDENYRKEERLLSFVNHRGFLGATALNRAARRGHTHIVDSLLSPKDCEVASCFDADVPNDKLQHPLHFAAFKKHPETVASLLQCGANPWVLDRKGRTPLEDTSCETCQSLLKKAML</sequence>
<dbReference type="InterPro" id="IPR023214">
    <property type="entry name" value="HAD_sf"/>
</dbReference>
<dbReference type="SMART" id="SM00248">
    <property type="entry name" value="ANK"/>
    <property type="match status" value="3"/>
</dbReference>
<reference evidence="3 4" key="1">
    <citation type="submission" date="2019-01" db="EMBL/GenBank/DDBJ databases">
        <authorList>
            <person name="Ferrante I. M."/>
        </authorList>
    </citation>
    <scope>NUCLEOTIDE SEQUENCE [LARGE SCALE GENOMIC DNA]</scope>
    <source>
        <strain evidence="3 4">B856</strain>
    </source>
</reference>
<dbReference type="SUPFAM" id="SSF56784">
    <property type="entry name" value="HAD-like"/>
    <property type="match status" value="1"/>
</dbReference>
<keyword evidence="2" id="KW-1133">Transmembrane helix</keyword>
<evidence type="ECO:0000256" key="2">
    <source>
        <dbReference type="SAM" id="Phobius"/>
    </source>
</evidence>
<dbReference type="OrthoDB" id="426235at2759"/>
<organism evidence="3 4">
    <name type="scientific">Pseudo-nitzschia multistriata</name>
    <dbReference type="NCBI Taxonomy" id="183589"/>
    <lineage>
        <taxon>Eukaryota</taxon>
        <taxon>Sar</taxon>
        <taxon>Stramenopiles</taxon>
        <taxon>Ochrophyta</taxon>
        <taxon>Bacillariophyta</taxon>
        <taxon>Bacillariophyceae</taxon>
        <taxon>Bacillariophycidae</taxon>
        <taxon>Bacillariales</taxon>
        <taxon>Bacillariaceae</taxon>
        <taxon>Pseudo-nitzschia</taxon>
    </lineage>
</organism>
<dbReference type="PANTHER" id="PTHR43885:SF1">
    <property type="entry name" value="SUPERFAMILY HYDROLASE, PUTATIVE (AFU_ORTHOLOGUE AFUA_4G13290)-RELATED"/>
    <property type="match status" value="1"/>
</dbReference>
<dbReference type="Proteomes" id="UP000291116">
    <property type="component" value="Unassembled WGS sequence"/>
</dbReference>
<name>A0A448ZII1_9STRA</name>
<dbReference type="Gene3D" id="1.25.40.20">
    <property type="entry name" value="Ankyrin repeat-containing domain"/>
    <property type="match status" value="2"/>
</dbReference>
<dbReference type="SUPFAM" id="SSF48403">
    <property type="entry name" value="Ankyrin repeat"/>
    <property type="match status" value="1"/>
</dbReference>
<keyword evidence="2" id="KW-0472">Membrane</keyword>
<dbReference type="AlphaFoldDB" id="A0A448ZII1"/>
<dbReference type="PROSITE" id="PS50088">
    <property type="entry name" value="ANK_REPEAT"/>
    <property type="match status" value="1"/>
</dbReference>
<gene>
    <name evidence="3" type="ORF">PSNMU_V1.4_AUG-EV-PASAV3_0088020</name>
</gene>
<dbReference type="SFLD" id="SFLDS00003">
    <property type="entry name" value="Haloacid_Dehalogenase"/>
    <property type="match status" value="1"/>
</dbReference>